<evidence type="ECO:0000256" key="2">
    <source>
        <dbReference type="ARBA" id="ARBA00023002"/>
    </source>
</evidence>
<dbReference type="Gene3D" id="3.40.50.720">
    <property type="entry name" value="NAD(P)-binding Rossmann-like Domain"/>
    <property type="match status" value="2"/>
</dbReference>
<dbReference type="FunFam" id="3.40.50.720:FF:000363">
    <property type="entry name" value="D-isomer specific 2-hydroxyacid dehydrogenase"/>
    <property type="match status" value="1"/>
</dbReference>
<organism evidence="7 8">
    <name type="scientific">Cerasibacillus quisquiliarum</name>
    <dbReference type="NCBI Taxonomy" id="227865"/>
    <lineage>
        <taxon>Bacteria</taxon>
        <taxon>Bacillati</taxon>
        <taxon>Bacillota</taxon>
        <taxon>Bacilli</taxon>
        <taxon>Bacillales</taxon>
        <taxon>Bacillaceae</taxon>
        <taxon>Cerasibacillus</taxon>
    </lineage>
</organism>
<dbReference type="Proteomes" id="UP000321491">
    <property type="component" value="Unassembled WGS sequence"/>
</dbReference>
<dbReference type="InterPro" id="IPR036291">
    <property type="entry name" value="NAD(P)-bd_dom_sf"/>
</dbReference>
<keyword evidence="3" id="KW-0520">NAD</keyword>
<comment type="caution">
    <text evidence="7">The sequence shown here is derived from an EMBL/GenBank/DDBJ whole genome shotgun (WGS) entry which is preliminary data.</text>
</comment>
<name>A0A511UXE0_9BACI</name>
<evidence type="ECO:0000259" key="6">
    <source>
        <dbReference type="Pfam" id="PF02826"/>
    </source>
</evidence>
<dbReference type="RefSeq" id="WP_146937379.1">
    <property type="nucleotide sequence ID" value="NZ_BJXW01000014.1"/>
</dbReference>
<sequence>MILITAKISEKHHRHLIQTFPNETFIFCDDISKAVSDLPQAEIIVTFGEDLTNDYIEMASQLKWIMVLSAGVDKLPHEAIKKQNILVTNVRGIHKIPMAEYVIAMLLQVYRQAKTLITNQMKTTWDRSIKMQEISGRTMVILGTGAIGQEVARLAKAFHMKTIGISRSGKRVDFFDETYRTSELNQQLPYADFVISVLPSTPDTKYLLTDESFRLLPNHAVFLNMGRGDLVKSDVLLQAVRNKEIAHAILDVFEEEPLPEHHPFWKEENITITPHLSGISPQYVPRALDIFKDNLKKYRSKDQPLLNEVDVTRGY</sequence>
<evidence type="ECO:0000256" key="1">
    <source>
        <dbReference type="ARBA" id="ARBA00005854"/>
    </source>
</evidence>
<gene>
    <name evidence="7" type="ORF">CQU01_15440</name>
</gene>
<evidence type="ECO:0000313" key="8">
    <source>
        <dbReference type="Proteomes" id="UP000321491"/>
    </source>
</evidence>
<keyword evidence="2 4" id="KW-0560">Oxidoreductase</keyword>
<evidence type="ECO:0000256" key="3">
    <source>
        <dbReference type="ARBA" id="ARBA00023027"/>
    </source>
</evidence>
<dbReference type="PANTHER" id="PTHR43333">
    <property type="entry name" value="2-HACID_DH_C DOMAIN-CONTAINING PROTEIN"/>
    <property type="match status" value="1"/>
</dbReference>
<dbReference type="AlphaFoldDB" id="A0A511UXE0"/>
<dbReference type="PANTHER" id="PTHR43333:SF1">
    <property type="entry name" value="D-ISOMER SPECIFIC 2-HYDROXYACID DEHYDROGENASE NAD-BINDING DOMAIN-CONTAINING PROTEIN"/>
    <property type="match status" value="1"/>
</dbReference>
<feature type="domain" description="D-isomer specific 2-hydroxyacid dehydrogenase catalytic" evidence="5">
    <location>
        <begin position="3"/>
        <end position="301"/>
    </location>
</feature>
<dbReference type="Pfam" id="PF00389">
    <property type="entry name" value="2-Hacid_dh"/>
    <property type="match status" value="1"/>
</dbReference>
<accession>A0A511UXE0</accession>
<dbReference type="SUPFAM" id="SSF51735">
    <property type="entry name" value="NAD(P)-binding Rossmann-fold domains"/>
    <property type="match status" value="1"/>
</dbReference>
<dbReference type="EMBL" id="BJXW01000014">
    <property type="protein sequence ID" value="GEN31306.1"/>
    <property type="molecule type" value="Genomic_DNA"/>
</dbReference>
<protein>
    <submittedName>
        <fullName evidence="7">Glycerate dehydrogenase</fullName>
    </submittedName>
</protein>
<feature type="domain" description="D-isomer specific 2-hydroxyacid dehydrogenase NAD-binding" evidence="6">
    <location>
        <begin position="103"/>
        <end position="277"/>
    </location>
</feature>
<dbReference type="SUPFAM" id="SSF52283">
    <property type="entry name" value="Formate/glycerate dehydrogenase catalytic domain-like"/>
    <property type="match status" value="1"/>
</dbReference>
<dbReference type="InterPro" id="IPR006139">
    <property type="entry name" value="D-isomer_2_OHA_DH_cat_dom"/>
</dbReference>
<proteinExistence type="inferred from homology"/>
<reference evidence="7 8" key="1">
    <citation type="submission" date="2019-07" db="EMBL/GenBank/DDBJ databases">
        <title>Whole genome shotgun sequence of Cerasibacillus quisquiliarum NBRC 102429.</title>
        <authorList>
            <person name="Hosoyama A."/>
            <person name="Uohara A."/>
            <person name="Ohji S."/>
            <person name="Ichikawa N."/>
        </authorList>
    </citation>
    <scope>NUCLEOTIDE SEQUENCE [LARGE SCALE GENOMIC DNA]</scope>
    <source>
        <strain evidence="7 8">NBRC 102429</strain>
    </source>
</reference>
<comment type="similarity">
    <text evidence="1 4">Belongs to the D-isomer specific 2-hydroxyacid dehydrogenase family.</text>
</comment>
<dbReference type="Pfam" id="PF02826">
    <property type="entry name" value="2-Hacid_dh_C"/>
    <property type="match status" value="1"/>
</dbReference>
<evidence type="ECO:0000259" key="5">
    <source>
        <dbReference type="Pfam" id="PF00389"/>
    </source>
</evidence>
<dbReference type="CDD" id="cd05300">
    <property type="entry name" value="2-Hacid_dh_1"/>
    <property type="match status" value="1"/>
</dbReference>
<evidence type="ECO:0000313" key="7">
    <source>
        <dbReference type="EMBL" id="GEN31306.1"/>
    </source>
</evidence>
<dbReference type="GO" id="GO:0016616">
    <property type="term" value="F:oxidoreductase activity, acting on the CH-OH group of donors, NAD or NADP as acceptor"/>
    <property type="evidence" value="ECO:0007669"/>
    <property type="project" value="InterPro"/>
</dbReference>
<keyword evidence="8" id="KW-1185">Reference proteome</keyword>
<dbReference type="InterPro" id="IPR006140">
    <property type="entry name" value="D-isomer_DH_NAD-bd"/>
</dbReference>
<dbReference type="OrthoDB" id="9805416at2"/>
<dbReference type="GO" id="GO:0051287">
    <property type="term" value="F:NAD binding"/>
    <property type="evidence" value="ECO:0007669"/>
    <property type="project" value="InterPro"/>
</dbReference>
<evidence type="ECO:0000256" key="4">
    <source>
        <dbReference type="RuleBase" id="RU003719"/>
    </source>
</evidence>